<comment type="caution">
    <text evidence="1">The sequence shown here is derived from an EMBL/GenBank/DDBJ whole genome shotgun (WGS) entry which is preliminary data.</text>
</comment>
<proteinExistence type="predicted"/>
<keyword evidence="2" id="KW-1185">Reference proteome</keyword>
<gene>
    <name evidence="1" type="ORF">E2C01_045551</name>
</gene>
<organism evidence="1 2">
    <name type="scientific">Portunus trituberculatus</name>
    <name type="common">Swimming crab</name>
    <name type="synonym">Neptunus trituberculatus</name>
    <dbReference type="NCBI Taxonomy" id="210409"/>
    <lineage>
        <taxon>Eukaryota</taxon>
        <taxon>Metazoa</taxon>
        <taxon>Ecdysozoa</taxon>
        <taxon>Arthropoda</taxon>
        <taxon>Crustacea</taxon>
        <taxon>Multicrustacea</taxon>
        <taxon>Malacostraca</taxon>
        <taxon>Eumalacostraca</taxon>
        <taxon>Eucarida</taxon>
        <taxon>Decapoda</taxon>
        <taxon>Pleocyemata</taxon>
        <taxon>Brachyura</taxon>
        <taxon>Eubrachyura</taxon>
        <taxon>Portunoidea</taxon>
        <taxon>Portunidae</taxon>
        <taxon>Portuninae</taxon>
        <taxon>Portunus</taxon>
    </lineage>
</organism>
<dbReference type="AlphaFoldDB" id="A0A5B7G2D4"/>
<reference evidence="1 2" key="1">
    <citation type="submission" date="2019-05" db="EMBL/GenBank/DDBJ databases">
        <title>Another draft genome of Portunus trituberculatus and its Hox gene families provides insights of decapod evolution.</title>
        <authorList>
            <person name="Jeong J.-H."/>
            <person name="Song I."/>
            <person name="Kim S."/>
            <person name="Choi T."/>
            <person name="Kim D."/>
            <person name="Ryu S."/>
            <person name="Kim W."/>
        </authorList>
    </citation>
    <scope>NUCLEOTIDE SEQUENCE [LARGE SCALE GENOMIC DNA]</scope>
    <source>
        <tissue evidence="1">Muscle</tissue>
    </source>
</reference>
<dbReference type="EMBL" id="VSRR010010354">
    <property type="protein sequence ID" value="MPC51699.1"/>
    <property type="molecule type" value="Genomic_DNA"/>
</dbReference>
<accession>A0A5B7G2D4</accession>
<evidence type="ECO:0000313" key="2">
    <source>
        <dbReference type="Proteomes" id="UP000324222"/>
    </source>
</evidence>
<sequence>MWVSLGAGQCGGGRPCGFSSGGRAASVIITVSEARAPKLAGVARNLPPAPASPPWSTCLALRHLKISPPLLRHNKLPLSISSHTLHAHIVKLTMEVSKIFFCAVYQPHLR</sequence>
<evidence type="ECO:0000313" key="1">
    <source>
        <dbReference type="EMBL" id="MPC51699.1"/>
    </source>
</evidence>
<protein>
    <submittedName>
        <fullName evidence="1">Uncharacterized protein</fullName>
    </submittedName>
</protein>
<name>A0A5B7G2D4_PORTR</name>
<dbReference type="Proteomes" id="UP000324222">
    <property type="component" value="Unassembled WGS sequence"/>
</dbReference>